<dbReference type="EMBL" id="JBHTIF010000001">
    <property type="protein sequence ID" value="MFD0725081.1"/>
    <property type="molecule type" value="Genomic_DNA"/>
</dbReference>
<feature type="chain" id="PRO_5047186806" description="Secreted protein" evidence="2">
    <location>
        <begin position="25"/>
        <end position="154"/>
    </location>
</feature>
<name>A0ABW2Y9E4_9GAMM</name>
<evidence type="ECO:0000256" key="2">
    <source>
        <dbReference type="SAM" id="SignalP"/>
    </source>
</evidence>
<keyword evidence="2" id="KW-0732">Signal</keyword>
<accession>A0ABW2Y9E4</accession>
<organism evidence="3 4">
    <name type="scientific">Lysobacter brunescens</name>
    <dbReference type="NCBI Taxonomy" id="262323"/>
    <lineage>
        <taxon>Bacteria</taxon>
        <taxon>Pseudomonadati</taxon>
        <taxon>Pseudomonadota</taxon>
        <taxon>Gammaproteobacteria</taxon>
        <taxon>Lysobacterales</taxon>
        <taxon>Lysobacteraceae</taxon>
        <taxon>Lysobacter</taxon>
    </lineage>
</organism>
<keyword evidence="4" id="KW-1185">Reference proteome</keyword>
<evidence type="ECO:0008006" key="5">
    <source>
        <dbReference type="Google" id="ProtNLM"/>
    </source>
</evidence>
<evidence type="ECO:0000313" key="3">
    <source>
        <dbReference type="EMBL" id="MFD0725081.1"/>
    </source>
</evidence>
<comment type="caution">
    <text evidence="3">The sequence shown here is derived from an EMBL/GenBank/DDBJ whole genome shotgun (WGS) entry which is preliminary data.</text>
</comment>
<dbReference type="RefSeq" id="WP_386822703.1">
    <property type="nucleotide sequence ID" value="NZ_JBHTIF010000001.1"/>
</dbReference>
<feature type="region of interest" description="Disordered" evidence="1">
    <location>
        <begin position="132"/>
        <end position="154"/>
    </location>
</feature>
<evidence type="ECO:0000256" key="1">
    <source>
        <dbReference type="SAM" id="MobiDB-lite"/>
    </source>
</evidence>
<dbReference type="Proteomes" id="UP001597110">
    <property type="component" value="Unassembled WGS sequence"/>
</dbReference>
<feature type="signal peptide" evidence="2">
    <location>
        <begin position="1"/>
        <end position="24"/>
    </location>
</feature>
<reference evidence="4" key="1">
    <citation type="journal article" date="2019" name="Int. J. Syst. Evol. Microbiol.">
        <title>The Global Catalogue of Microorganisms (GCM) 10K type strain sequencing project: providing services to taxonomists for standard genome sequencing and annotation.</title>
        <authorList>
            <consortium name="The Broad Institute Genomics Platform"/>
            <consortium name="The Broad Institute Genome Sequencing Center for Infectious Disease"/>
            <person name="Wu L."/>
            <person name="Ma J."/>
        </authorList>
    </citation>
    <scope>NUCLEOTIDE SEQUENCE [LARGE SCALE GENOMIC DNA]</scope>
    <source>
        <strain evidence="4">CCUG 55585</strain>
    </source>
</reference>
<sequence length="154" mass="17566">MLFRKSSAAILMAVLLTVGSTAVAAQSQTDQQVTAMLEARKRSPSEVKWILSNLSDREKDEMLRQQRVIDDIVQVTPDPSALTPDERQRVWNATKVIDSLIAQNPAVADERLTCRQERKIGSQLAKRKCRTRAELDVEREEARRELDRQQRGRP</sequence>
<proteinExistence type="predicted"/>
<evidence type="ECO:0000313" key="4">
    <source>
        <dbReference type="Proteomes" id="UP001597110"/>
    </source>
</evidence>
<gene>
    <name evidence="3" type="ORF">ACFQ0E_05645</name>
</gene>
<protein>
    <recommendedName>
        <fullName evidence="5">Secreted protein</fullName>
    </recommendedName>
</protein>